<dbReference type="GO" id="GO:0000976">
    <property type="term" value="F:transcription cis-regulatory region binding"/>
    <property type="evidence" value="ECO:0007669"/>
    <property type="project" value="TreeGrafter"/>
</dbReference>
<dbReference type="InterPro" id="IPR000843">
    <property type="entry name" value="HTH_LacI"/>
</dbReference>
<gene>
    <name evidence="5" type="ORF">SAMN05421790_101521</name>
</gene>
<dbReference type="CDD" id="cd06272">
    <property type="entry name" value="PBP1_hexuronate_repressor-like"/>
    <property type="match status" value="1"/>
</dbReference>
<evidence type="ECO:0000256" key="1">
    <source>
        <dbReference type="ARBA" id="ARBA00023015"/>
    </source>
</evidence>
<dbReference type="PANTHER" id="PTHR30146">
    <property type="entry name" value="LACI-RELATED TRANSCRIPTIONAL REPRESSOR"/>
    <property type="match status" value="1"/>
</dbReference>
<dbReference type="InterPro" id="IPR028082">
    <property type="entry name" value="Peripla_BP_I"/>
</dbReference>
<dbReference type="EMBL" id="FTOD01000001">
    <property type="protein sequence ID" value="SIS42208.1"/>
    <property type="molecule type" value="Genomic_DNA"/>
</dbReference>
<dbReference type="CDD" id="cd01392">
    <property type="entry name" value="HTH_LacI"/>
    <property type="match status" value="1"/>
</dbReference>
<evidence type="ECO:0000256" key="3">
    <source>
        <dbReference type="ARBA" id="ARBA00023163"/>
    </source>
</evidence>
<protein>
    <submittedName>
        <fullName evidence="5">Transcriptional regulator, LacI family</fullName>
    </submittedName>
</protein>
<evidence type="ECO:0000313" key="6">
    <source>
        <dbReference type="Proteomes" id="UP000186795"/>
    </source>
</evidence>
<dbReference type="SUPFAM" id="SSF47413">
    <property type="entry name" value="lambda repressor-like DNA-binding domains"/>
    <property type="match status" value="1"/>
</dbReference>
<evidence type="ECO:0000259" key="4">
    <source>
        <dbReference type="PROSITE" id="PS50932"/>
    </source>
</evidence>
<name>A0A1N7IYM1_9BACL</name>
<evidence type="ECO:0000256" key="2">
    <source>
        <dbReference type="ARBA" id="ARBA00023125"/>
    </source>
</evidence>
<dbReference type="PROSITE" id="PS50932">
    <property type="entry name" value="HTH_LACI_2"/>
    <property type="match status" value="1"/>
</dbReference>
<dbReference type="InterPro" id="IPR046335">
    <property type="entry name" value="LacI/GalR-like_sensor"/>
</dbReference>
<sequence>MGITIKDIAKAAGVSYSTVSKALNDSPLVKKETKQKILRVADEMGYQPNIAAKKLVSNESRTIGVVWPTVERVALTTLAAKINAALEQQKYHMLLSINPTKTAVDLFNRFQVDGVLVFGEEAHEEIISSSIPLLYYGEPGPATYPTIDVNRRKAIQLGVRHLVQLGHSRIAYIGDLNPQHSNQREKATGYTLGMEEAGYSHLHEAVDSRGLSWQAGYQAVKQLLSKKKPTALISASYDLTVGIIRGIKELHLTIPQDISLVSYDHIPEMEKLDVPVTAVGTPVQTIATEITNHLLQLASGKKVPPAILDVELFQRQSSRSPE</sequence>
<dbReference type="InterPro" id="IPR010982">
    <property type="entry name" value="Lambda_DNA-bd_dom_sf"/>
</dbReference>
<keyword evidence="6" id="KW-1185">Reference proteome</keyword>
<feature type="domain" description="HTH lacI-type" evidence="4">
    <location>
        <begin position="3"/>
        <end position="57"/>
    </location>
</feature>
<keyword evidence="1" id="KW-0805">Transcription regulation</keyword>
<reference evidence="6" key="1">
    <citation type="submission" date="2017-01" db="EMBL/GenBank/DDBJ databases">
        <authorList>
            <person name="Varghese N."/>
            <person name="Submissions S."/>
        </authorList>
    </citation>
    <scope>NUCLEOTIDE SEQUENCE [LARGE SCALE GENOMIC DNA]</scope>
    <source>
        <strain evidence="6">DSM 45196</strain>
    </source>
</reference>
<dbReference type="PRINTS" id="PR00036">
    <property type="entry name" value="HTHLACI"/>
</dbReference>
<evidence type="ECO:0000313" key="5">
    <source>
        <dbReference type="EMBL" id="SIS42208.1"/>
    </source>
</evidence>
<dbReference type="Pfam" id="PF13377">
    <property type="entry name" value="Peripla_BP_3"/>
    <property type="match status" value="1"/>
</dbReference>
<keyword evidence="3" id="KW-0804">Transcription</keyword>
<dbReference type="SMART" id="SM00354">
    <property type="entry name" value="HTH_LACI"/>
    <property type="match status" value="1"/>
</dbReference>
<dbReference type="PROSITE" id="PS00356">
    <property type="entry name" value="HTH_LACI_1"/>
    <property type="match status" value="1"/>
</dbReference>
<keyword evidence="2" id="KW-0238">DNA-binding</keyword>
<dbReference type="SUPFAM" id="SSF53822">
    <property type="entry name" value="Periplasmic binding protein-like I"/>
    <property type="match status" value="1"/>
</dbReference>
<dbReference type="Gene3D" id="3.40.50.2300">
    <property type="match status" value="2"/>
</dbReference>
<organism evidence="5 6">
    <name type="scientific">Kroppenstedtia eburnea</name>
    <dbReference type="NCBI Taxonomy" id="714067"/>
    <lineage>
        <taxon>Bacteria</taxon>
        <taxon>Bacillati</taxon>
        <taxon>Bacillota</taxon>
        <taxon>Bacilli</taxon>
        <taxon>Bacillales</taxon>
        <taxon>Thermoactinomycetaceae</taxon>
        <taxon>Kroppenstedtia</taxon>
    </lineage>
</organism>
<dbReference type="AlphaFoldDB" id="A0A1N7IYM1"/>
<dbReference type="GO" id="GO:0003700">
    <property type="term" value="F:DNA-binding transcription factor activity"/>
    <property type="evidence" value="ECO:0007669"/>
    <property type="project" value="TreeGrafter"/>
</dbReference>
<dbReference type="PANTHER" id="PTHR30146:SF109">
    <property type="entry name" value="HTH-TYPE TRANSCRIPTIONAL REGULATOR GALS"/>
    <property type="match status" value="1"/>
</dbReference>
<proteinExistence type="predicted"/>
<accession>A0A1N7IYM1</accession>
<dbReference type="Gene3D" id="1.10.260.40">
    <property type="entry name" value="lambda repressor-like DNA-binding domains"/>
    <property type="match status" value="1"/>
</dbReference>
<dbReference type="Proteomes" id="UP000186795">
    <property type="component" value="Unassembled WGS sequence"/>
</dbReference>
<dbReference type="Pfam" id="PF00356">
    <property type="entry name" value="LacI"/>
    <property type="match status" value="1"/>
</dbReference>